<keyword evidence="2" id="KW-1185">Reference proteome</keyword>
<sequence>MPTTLPRTQLTHTPEVQRALKIAARRWPGEKPSTLMQRLLEEGARAVEVDLAEQREERRVRIDEAFEELTELELRYPPDYLKRLREEWEE</sequence>
<evidence type="ECO:0000313" key="1">
    <source>
        <dbReference type="EMBL" id="PRI10004.1"/>
    </source>
</evidence>
<dbReference type="OrthoDB" id="3699209at2"/>
<reference evidence="1 2" key="1">
    <citation type="journal article" date="2017" name="New Microbes New Infect">
        <title>Genome sequence of 'Leucobacter massiliensis' sp. nov. isolated from human pharynx after travel to the 2014 Hajj.</title>
        <authorList>
            <person name="Leangapichart T."/>
            <person name="Gautret P."/>
            <person name="Nguyen T.T."/>
            <person name="Armstrong N."/>
            <person name="Rolain J.M."/>
        </authorList>
    </citation>
    <scope>NUCLEOTIDE SEQUENCE [LARGE SCALE GENOMIC DNA]</scope>
    <source>
        <strain evidence="1 2">122RC15</strain>
    </source>
</reference>
<comment type="caution">
    <text evidence="1">The sequence shown here is derived from an EMBL/GenBank/DDBJ whole genome shotgun (WGS) entry which is preliminary data.</text>
</comment>
<dbReference type="EMBL" id="MWZD01000024">
    <property type="protein sequence ID" value="PRI10004.1"/>
    <property type="molecule type" value="Genomic_DNA"/>
</dbReference>
<proteinExistence type="predicted"/>
<dbReference type="RefSeq" id="WP_105806421.1">
    <property type="nucleotide sequence ID" value="NZ_MWZD01000024.1"/>
</dbReference>
<dbReference type="Proteomes" id="UP000238650">
    <property type="component" value="Unassembled WGS sequence"/>
</dbReference>
<protein>
    <submittedName>
        <fullName evidence="1">Uncharacterized protein</fullName>
    </submittedName>
</protein>
<dbReference type="AlphaFoldDB" id="A0A2S9QK90"/>
<organism evidence="1 2">
    <name type="scientific">Leucobacter massiliensis</name>
    <dbReference type="NCBI Taxonomy" id="1686285"/>
    <lineage>
        <taxon>Bacteria</taxon>
        <taxon>Bacillati</taxon>
        <taxon>Actinomycetota</taxon>
        <taxon>Actinomycetes</taxon>
        <taxon>Micrococcales</taxon>
        <taxon>Microbacteriaceae</taxon>
        <taxon>Leucobacter</taxon>
    </lineage>
</organism>
<evidence type="ECO:0000313" key="2">
    <source>
        <dbReference type="Proteomes" id="UP000238650"/>
    </source>
</evidence>
<gene>
    <name evidence="1" type="ORF">B4915_13850</name>
</gene>
<name>A0A2S9QK90_9MICO</name>
<accession>A0A2S9QK90</accession>